<protein>
    <submittedName>
        <fullName evidence="1">Uncharacterized protein</fullName>
    </submittedName>
</protein>
<proteinExistence type="predicted"/>
<dbReference type="AlphaFoldDB" id="A0A1A7X4W2"/>
<evidence type="ECO:0000313" key="1">
    <source>
        <dbReference type="EMBL" id="SBP13147.1"/>
    </source>
</evidence>
<gene>
    <name evidence="1" type="primary">Nfu_g_1_017160</name>
</gene>
<reference evidence="1" key="2">
    <citation type="submission" date="2016-06" db="EMBL/GenBank/DDBJ databases">
        <title>The genome of a short-lived fish provides insights into sex chromosome evolution and the genetic control of aging.</title>
        <authorList>
            <person name="Reichwald K."/>
            <person name="Felder M."/>
            <person name="Petzold A."/>
            <person name="Koch P."/>
            <person name="Groth M."/>
            <person name="Platzer M."/>
        </authorList>
    </citation>
    <scope>NUCLEOTIDE SEQUENCE</scope>
    <source>
        <tissue evidence="1">Brain</tissue>
    </source>
</reference>
<feature type="non-terminal residue" evidence="1">
    <location>
        <position position="57"/>
    </location>
</feature>
<accession>A0A1A7X4W2</accession>
<dbReference type="EMBL" id="HADW01011747">
    <property type="protein sequence ID" value="SBP13147.1"/>
    <property type="molecule type" value="Transcribed_RNA"/>
</dbReference>
<organism evidence="1">
    <name type="scientific">Iconisemion striatum</name>
    <dbReference type="NCBI Taxonomy" id="60296"/>
    <lineage>
        <taxon>Eukaryota</taxon>
        <taxon>Metazoa</taxon>
        <taxon>Chordata</taxon>
        <taxon>Craniata</taxon>
        <taxon>Vertebrata</taxon>
        <taxon>Euteleostomi</taxon>
        <taxon>Actinopterygii</taxon>
        <taxon>Neopterygii</taxon>
        <taxon>Teleostei</taxon>
        <taxon>Neoteleostei</taxon>
        <taxon>Acanthomorphata</taxon>
        <taxon>Ovalentaria</taxon>
        <taxon>Atherinomorphae</taxon>
        <taxon>Cyprinodontiformes</taxon>
        <taxon>Nothobranchiidae</taxon>
        <taxon>Iconisemion</taxon>
    </lineage>
</organism>
<sequence length="57" mass="6473">TAELVQNHFQTSDSSSSAPSYFGMGALKLCCKYDRIYKYKIFLSTFVVEHHLEGKPV</sequence>
<feature type="non-terminal residue" evidence="1">
    <location>
        <position position="1"/>
    </location>
</feature>
<name>A0A1A7X4W2_9TELE</name>
<reference evidence="1" key="1">
    <citation type="submission" date="2016-05" db="EMBL/GenBank/DDBJ databases">
        <authorList>
            <person name="Lavstsen T."/>
            <person name="Jespersen J.S."/>
        </authorList>
    </citation>
    <scope>NUCLEOTIDE SEQUENCE</scope>
    <source>
        <tissue evidence="1">Brain</tissue>
    </source>
</reference>